<proteinExistence type="predicted"/>
<evidence type="ECO:0000313" key="2">
    <source>
        <dbReference type="Proteomes" id="UP001642900"/>
    </source>
</evidence>
<sequence>MSASDFRQIAIKGEARKAERLFRAAVSAFCSLTRPSRREIAQLEDLALPLFDMVSVESRRYVAAALSECESAPKALVDRLCAEPVDIAAPLLVRSKALTDIDLIAIIGRHGLPHARAIARRPGLNQTIAHLIRALERRSPANLVSAPEPAGKAAIADDEAPANPGDAADNVRRRLRSMMLPARSDDDHDAAEDSRYAKLSAAALTGNPAFFQAALATALDMDAAAARSVTDTSSHAVLLAALRALDLAEERAFLIAAAVFPGHFAHAEAIRLFLERYRALDRDTALDRVRNWRMEAAALSVRRNAPRL</sequence>
<protein>
    <submittedName>
        <fullName evidence="1">DUF2336 domain-containing protein</fullName>
    </submittedName>
</protein>
<comment type="caution">
    <text evidence="1">The sequence shown here is derived from an EMBL/GenBank/DDBJ whole genome shotgun (WGS) entry which is preliminary data.</text>
</comment>
<reference evidence="1 2" key="1">
    <citation type="submission" date="2020-02" db="EMBL/GenBank/DDBJ databases">
        <title>Genome sequence of strain CCNWXJ40-4.</title>
        <authorList>
            <person name="Gao J."/>
            <person name="Sun J."/>
        </authorList>
    </citation>
    <scope>NUCLEOTIDE SEQUENCE [LARGE SCALE GENOMIC DNA]</scope>
    <source>
        <strain evidence="1 2">CCNWXJ 40-4</strain>
    </source>
</reference>
<dbReference type="RefSeq" id="WP_165031098.1">
    <property type="nucleotide sequence ID" value="NZ_JAAKZF010000034.1"/>
</dbReference>
<evidence type="ECO:0000313" key="1">
    <source>
        <dbReference type="EMBL" id="NGO53585.1"/>
    </source>
</evidence>
<organism evidence="1 2">
    <name type="scientific">Allomesorhizobium camelthorni</name>
    <dbReference type="NCBI Taxonomy" id="475069"/>
    <lineage>
        <taxon>Bacteria</taxon>
        <taxon>Pseudomonadati</taxon>
        <taxon>Pseudomonadota</taxon>
        <taxon>Alphaproteobacteria</taxon>
        <taxon>Hyphomicrobiales</taxon>
        <taxon>Phyllobacteriaceae</taxon>
        <taxon>Allomesorhizobium</taxon>
    </lineage>
</organism>
<gene>
    <name evidence="1" type="ORF">G6N73_20870</name>
</gene>
<dbReference type="AlphaFoldDB" id="A0A6G4WFJ9"/>
<keyword evidence="2" id="KW-1185">Reference proteome</keyword>
<dbReference type="Proteomes" id="UP001642900">
    <property type="component" value="Unassembled WGS sequence"/>
</dbReference>
<name>A0A6G4WFJ9_9HYPH</name>
<accession>A0A6G4WFJ9</accession>
<dbReference type="EMBL" id="JAAKZF010000034">
    <property type="protein sequence ID" value="NGO53585.1"/>
    <property type="molecule type" value="Genomic_DNA"/>
</dbReference>